<proteinExistence type="predicted"/>
<comment type="caution">
    <text evidence="11">The sequence shown here is derived from an EMBL/GenBank/DDBJ whole genome shotgun (WGS) entry which is preliminary data.</text>
</comment>
<organism evidence="11">
    <name type="scientific">marine sediment metagenome</name>
    <dbReference type="NCBI Taxonomy" id="412755"/>
    <lineage>
        <taxon>unclassified sequences</taxon>
        <taxon>metagenomes</taxon>
        <taxon>ecological metagenomes</taxon>
    </lineage>
</organism>
<feature type="domain" description="Tyr recombinase" evidence="9">
    <location>
        <begin position="112"/>
        <end position="289"/>
    </location>
</feature>
<dbReference type="Pfam" id="PF00589">
    <property type="entry name" value="Phage_integrase"/>
    <property type="match status" value="1"/>
</dbReference>
<evidence type="ECO:0000259" key="9">
    <source>
        <dbReference type="PROSITE" id="PS51898"/>
    </source>
</evidence>
<name>A0A0F9RW19_9ZZZZ</name>
<evidence type="ECO:0000313" key="11">
    <source>
        <dbReference type="EMBL" id="KKN21378.1"/>
    </source>
</evidence>
<accession>A0A0F9RW19</accession>
<dbReference type="Pfam" id="PF02899">
    <property type="entry name" value="Phage_int_SAM_1"/>
    <property type="match status" value="1"/>
</dbReference>
<evidence type="ECO:0000256" key="8">
    <source>
        <dbReference type="ARBA" id="ARBA00023306"/>
    </source>
</evidence>
<dbReference type="InterPro" id="IPR013762">
    <property type="entry name" value="Integrase-like_cat_sf"/>
</dbReference>
<comment type="subcellular location">
    <subcellularLocation>
        <location evidence="1">Cytoplasm</location>
    </subcellularLocation>
</comment>
<keyword evidence="8" id="KW-0131">Cell cycle</keyword>
<dbReference type="InterPro" id="IPR011010">
    <property type="entry name" value="DNA_brk_join_enz"/>
</dbReference>
<dbReference type="PANTHER" id="PTHR30349">
    <property type="entry name" value="PHAGE INTEGRASE-RELATED"/>
    <property type="match status" value="1"/>
</dbReference>
<dbReference type="EMBL" id="LAZR01003152">
    <property type="protein sequence ID" value="KKN21378.1"/>
    <property type="molecule type" value="Genomic_DNA"/>
</dbReference>
<dbReference type="InterPro" id="IPR050090">
    <property type="entry name" value="Tyrosine_recombinase_XerCD"/>
</dbReference>
<keyword evidence="2" id="KW-0963">Cytoplasm</keyword>
<evidence type="ECO:0008006" key="12">
    <source>
        <dbReference type="Google" id="ProtNLM"/>
    </source>
</evidence>
<dbReference type="GO" id="GO:0007059">
    <property type="term" value="P:chromosome segregation"/>
    <property type="evidence" value="ECO:0007669"/>
    <property type="project" value="UniProtKB-KW"/>
</dbReference>
<keyword evidence="3" id="KW-0132">Cell division</keyword>
<sequence length="296" mass="33457">MDKSETLVQYATYLADSGKSPHTLRAYTQDLANFAAWFEQTTGEAFDPQAVNPRDITEYRGFLITRGRKPATVNRRLVALQRFYRWARRRGHVTDNPFDVLEGVHVKQQQGVAPKWLDQKDQNALLRAVRRKRNSRDLAVVELMLRAGLRVSELAGLRLDDVEMGQRSGKVIVREGKGGKYREVPLSKEVRRALESYLEIREEDGSDRLFLGQRGPINAPGVQYVVGKYAYQARLEGVTPHTLRHTFGKNLVDAGVSLDQVATLLGHESLDTVMVYTRPSQQDLEKAVRKAAGEIL</sequence>
<dbReference type="PANTHER" id="PTHR30349:SF77">
    <property type="entry name" value="TYROSINE RECOMBINASE XERC"/>
    <property type="match status" value="1"/>
</dbReference>
<keyword evidence="5" id="KW-0229">DNA integration</keyword>
<evidence type="ECO:0000256" key="2">
    <source>
        <dbReference type="ARBA" id="ARBA00022490"/>
    </source>
</evidence>
<dbReference type="Gene3D" id="1.10.443.10">
    <property type="entry name" value="Intergrase catalytic core"/>
    <property type="match status" value="1"/>
</dbReference>
<keyword evidence="4" id="KW-0159">Chromosome partition</keyword>
<evidence type="ECO:0000256" key="5">
    <source>
        <dbReference type="ARBA" id="ARBA00022908"/>
    </source>
</evidence>
<protein>
    <recommendedName>
        <fullName evidence="12">Integrase</fullName>
    </recommendedName>
</protein>
<evidence type="ECO:0000256" key="4">
    <source>
        <dbReference type="ARBA" id="ARBA00022829"/>
    </source>
</evidence>
<dbReference type="PROSITE" id="PS51898">
    <property type="entry name" value="TYR_RECOMBINASE"/>
    <property type="match status" value="1"/>
</dbReference>
<dbReference type="PROSITE" id="PS51900">
    <property type="entry name" value="CB"/>
    <property type="match status" value="1"/>
</dbReference>
<dbReference type="SUPFAM" id="SSF56349">
    <property type="entry name" value="DNA breaking-rejoining enzymes"/>
    <property type="match status" value="1"/>
</dbReference>
<evidence type="ECO:0000256" key="1">
    <source>
        <dbReference type="ARBA" id="ARBA00004496"/>
    </source>
</evidence>
<dbReference type="GO" id="GO:0006310">
    <property type="term" value="P:DNA recombination"/>
    <property type="evidence" value="ECO:0007669"/>
    <property type="project" value="UniProtKB-KW"/>
</dbReference>
<evidence type="ECO:0000256" key="3">
    <source>
        <dbReference type="ARBA" id="ARBA00022618"/>
    </source>
</evidence>
<feature type="domain" description="Core-binding (CB)" evidence="10">
    <location>
        <begin position="1"/>
        <end position="88"/>
    </location>
</feature>
<dbReference type="Gene3D" id="1.10.150.130">
    <property type="match status" value="1"/>
</dbReference>
<dbReference type="InterPro" id="IPR004107">
    <property type="entry name" value="Integrase_SAM-like_N"/>
</dbReference>
<evidence type="ECO:0000256" key="7">
    <source>
        <dbReference type="ARBA" id="ARBA00023172"/>
    </source>
</evidence>
<dbReference type="InterPro" id="IPR010998">
    <property type="entry name" value="Integrase_recombinase_N"/>
</dbReference>
<dbReference type="GO" id="GO:0051301">
    <property type="term" value="P:cell division"/>
    <property type="evidence" value="ECO:0007669"/>
    <property type="project" value="UniProtKB-KW"/>
</dbReference>
<dbReference type="GO" id="GO:0003677">
    <property type="term" value="F:DNA binding"/>
    <property type="evidence" value="ECO:0007669"/>
    <property type="project" value="UniProtKB-KW"/>
</dbReference>
<keyword evidence="6" id="KW-0238">DNA-binding</keyword>
<dbReference type="InterPro" id="IPR002104">
    <property type="entry name" value="Integrase_catalytic"/>
</dbReference>
<evidence type="ECO:0000256" key="6">
    <source>
        <dbReference type="ARBA" id="ARBA00023125"/>
    </source>
</evidence>
<reference evidence="11" key="1">
    <citation type="journal article" date="2015" name="Nature">
        <title>Complex archaea that bridge the gap between prokaryotes and eukaryotes.</title>
        <authorList>
            <person name="Spang A."/>
            <person name="Saw J.H."/>
            <person name="Jorgensen S.L."/>
            <person name="Zaremba-Niedzwiedzka K."/>
            <person name="Martijn J."/>
            <person name="Lind A.E."/>
            <person name="van Eijk R."/>
            <person name="Schleper C."/>
            <person name="Guy L."/>
            <person name="Ettema T.J."/>
        </authorList>
    </citation>
    <scope>NUCLEOTIDE SEQUENCE</scope>
</reference>
<evidence type="ECO:0000259" key="10">
    <source>
        <dbReference type="PROSITE" id="PS51900"/>
    </source>
</evidence>
<keyword evidence="7" id="KW-0233">DNA recombination</keyword>
<dbReference type="GO" id="GO:0005737">
    <property type="term" value="C:cytoplasm"/>
    <property type="evidence" value="ECO:0007669"/>
    <property type="project" value="UniProtKB-SubCell"/>
</dbReference>
<dbReference type="GO" id="GO:0015074">
    <property type="term" value="P:DNA integration"/>
    <property type="evidence" value="ECO:0007669"/>
    <property type="project" value="UniProtKB-KW"/>
</dbReference>
<dbReference type="AlphaFoldDB" id="A0A0F9RW19"/>
<dbReference type="InterPro" id="IPR044068">
    <property type="entry name" value="CB"/>
</dbReference>
<gene>
    <name evidence="11" type="ORF">LCGC14_0925950</name>
</gene>